<feature type="transmembrane region" description="Helical" evidence="12">
    <location>
        <begin position="102"/>
        <end position="121"/>
    </location>
</feature>
<dbReference type="GO" id="GO:0048038">
    <property type="term" value="F:quinone binding"/>
    <property type="evidence" value="ECO:0007669"/>
    <property type="project" value="UniProtKB-KW"/>
</dbReference>
<dbReference type="Pfam" id="PF07884">
    <property type="entry name" value="VKOR"/>
    <property type="match status" value="1"/>
</dbReference>
<dbReference type="KEGG" id="nve:5515586"/>
<dbReference type="PANTHER" id="PTHR14519">
    <property type="entry name" value="VITAMIN K EPOXIDE REDUCTASE COMPLEX, SUBUNIT 1"/>
    <property type="match status" value="1"/>
</dbReference>
<proteinExistence type="inferred from homology"/>
<feature type="transmembrane region" description="Helical" evidence="12">
    <location>
        <begin position="78"/>
        <end position="96"/>
    </location>
</feature>
<dbReference type="InterPro" id="IPR042406">
    <property type="entry name" value="VKORC1/VKORC1L1"/>
</dbReference>
<sequence length="152" mass="16843">MLAGLLTEHSVVCLSGILVSAYALYVEMRKSKDKNYKAVCDIGENMSCSRVLTSKYSKGFGLVELLVGKDHFMNLPNCLIGIVFYLFQLCLGMVGSSWCNSLLLITSIMSCVGSVYLGYILFVILKDICLVCIATYIVNGTLFYLNYQRVLS</sequence>
<reference evidence="14 15" key="1">
    <citation type="journal article" date="2007" name="Science">
        <title>Sea anemone genome reveals ancestral eumetazoan gene repertoire and genomic organization.</title>
        <authorList>
            <person name="Putnam N.H."/>
            <person name="Srivastava M."/>
            <person name="Hellsten U."/>
            <person name="Dirks B."/>
            <person name="Chapman J."/>
            <person name="Salamov A."/>
            <person name="Terry A."/>
            <person name="Shapiro H."/>
            <person name="Lindquist E."/>
            <person name="Kapitonov V.V."/>
            <person name="Jurka J."/>
            <person name="Genikhovich G."/>
            <person name="Grigoriev I.V."/>
            <person name="Lucas S.M."/>
            <person name="Steele R.E."/>
            <person name="Finnerty J.R."/>
            <person name="Technau U."/>
            <person name="Martindale M.Q."/>
            <person name="Rokhsar D.S."/>
        </authorList>
    </citation>
    <scope>NUCLEOTIDE SEQUENCE [LARGE SCALE GENOMIC DNA]</scope>
    <source>
        <strain evidence="15">CH2 X CH6</strain>
    </source>
</reference>
<dbReference type="SMART" id="SM00756">
    <property type="entry name" value="VKc"/>
    <property type="match status" value="1"/>
</dbReference>
<keyword evidence="5" id="KW-0874">Quinone</keyword>
<organism evidence="14 15">
    <name type="scientific">Nematostella vectensis</name>
    <name type="common">Starlet sea anemone</name>
    <dbReference type="NCBI Taxonomy" id="45351"/>
    <lineage>
        <taxon>Eukaryota</taxon>
        <taxon>Metazoa</taxon>
        <taxon>Cnidaria</taxon>
        <taxon>Anthozoa</taxon>
        <taxon>Hexacorallia</taxon>
        <taxon>Actiniaria</taxon>
        <taxon>Edwardsiidae</taxon>
        <taxon>Nematostella</taxon>
    </lineage>
</organism>
<protein>
    <recommendedName>
        <fullName evidence="3">vitamin-K-epoxide reductase (warfarin-sensitive)</fullName>
        <ecNumber evidence="3">1.17.4.4</ecNumber>
    </recommendedName>
</protein>
<evidence type="ECO:0000256" key="4">
    <source>
        <dbReference type="ARBA" id="ARBA00022692"/>
    </source>
</evidence>
<feature type="domain" description="Vitamin K epoxide reductase" evidence="13">
    <location>
        <begin position="2"/>
        <end position="150"/>
    </location>
</feature>
<evidence type="ECO:0000256" key="8">
    <source>
        <dbReference type="ARBA" id="ARBA00023002"/>
    </source>
</evidence>
<dbReference type="Proteomes" id="UP000001593">
    <property type="component" value="Unassembled WGS sequence"/>
</dbReference>
<dbReference type="InterPro" id="IPR038354">
    <property type="entry name" value="VKOR_sf"/>
</dbReference>
<evidence type="ECO:0000256" key="5">
    <source>
        <dbReference type="ARBA" id="ARBA00022719"/>
    </source>
</evidence>
<keyword evidence="4 12" id="KW-0812">Transmembrane</keyword>
<evidence type="ECO:0000256" key="2">
    <source>
        <dbReference type="ARBA" id="ARBA00006214"/>
    </source>
</evidence>
<evidence type="ECO:0000256" key="9">
    <source>
        <dbReference type="ARBA" id="ARBA00023136"/>
    </source>
</evidence>
<evidence type="ECO:0000256" key="12">
    <source>
        <dbReference type="SAM" id="Phobius"/>
    </source>
</evidence>
<evidence type="ECO:0000256" key="7">
    <source>
        <dbReference type="ARBA" id="ARBA00022989"/>
    </source>
</evidence>
<keyword evidence="8" id="KW-0560">Oxidoreductase</keyword>
<dbReference type="PANTHER" id="PTHR14519:SF5">
    <property type="entry name" value="VITAMIN K EPOXIDE REDUCTASE COMPLEX SUBUNIT 1-LIKE PROTEIN 1"/>
    <property type="match status" value="1"/>
</dbReference>
<dbReference type="GO" id="GO:0042373">
    <property type="term" value="P:vitamin K metabolic process"/>
    <property type="evidence" value="ECO:0000318"/>
    <property type="project" value="GO_Central"/>
</dbReference>
<keyword evidence="10" id="KW-1015">Disulfide bond</keyword>
<dbReference type="InterPro" id="IPR012932">
    <property type="entry name" value="VKOR"/>
</dbReference>
<gene>
    <name evidence="14" type="ORF">NEMVEDRAFT_v1g97343</name>
</gene>
<feature type="transmembrane region" description="Helical" evidence="12">
    <location>
        <begin position="128"/>
        <end position="147"/>
    </location>
</feature>
<accession>A7RY76</accession>
<dbReference type="FunFam" id="1.20.1440.130:FF:000001">
    <property type="entry name" value="Vitamin K epoxide reductase complex subunit 1-like 1"/>
    <property type="match status" value="1"/>
</dbReference>
<evidence type="ECO:0000259" key="13">
    <source>
        <dbReference type="SMART" id="SM00756"/>
    </source>
</evidence>
<dbReference type="AlphaFoldDB" id="A7RY76"/>
<dbReference type="GO" id="GO:0005789">
    <property type="term" value="C:endoplasmic reticulum membrane"/>
    <property type="evidence" value="ECO:0007669"/>
    <property type="project" value="UniProtKB-SubCell"/>
</dbReference>
<dbReference type="HOGENOM" id="CLU_105471_0_0_1"/>
<name>A7RY76_NEMVE</name>
<feature type="transmembrane region" description="Helical" evidence="12">
    <location>
        <begin position="6"/>
        <end position="25"/>
    </location>
</feature>
<evidence type="ECO:0000256" key="11">
    <source>
        <dbReference type="ARBA" id="ARBA00023284"/>
    </source>
</evidence>
<dbReference type="EMBL" id="DS469552">
    <property type="protein sequence ID" value="EDO43588.1"/>
    <property type="molecule type" value="Genomic_DNA"/>
</dbReference>
<evidence type="ECO:0000256" key="6">
    <source>
        <dbReference type="ARBA" id="ARBA00022824"/>
    </source>
</evidence>
<dbReference type="PhylomeDB" id="A7RY76"/>
<comment type="subcellular location">
    <subcellularLocation>
        <location evidence="1">Endoplasmic reticulum membrane</location>
        <topology evidence="1">Multi-pass membrane protein</topology>
    </subcellularLocation>
</comment>
<evidence type="ECO:0000256" key="10">
    <source>
        <dbReference type="ARBA" id="ARBA00023157"/>
    </source>
</evidence>
<dbReference type="OMA" id="CDFNEHM"/>
<evidence type="ECO:0000313" key="14">
    <source>
        <dbReference type="EMBL" id="EDO43588.1"/>
    </source>
</evidence>
<evidence type="ECO:0000313" key="15">
    <source>
        <dbReference type="Proteomes" id="UP000001593"/>
    </source>
</evidence>
<dbReference type="CDD" id="cd12917">
    <property type="entry name" value="VKOR_euk"/>
    <property type="match status" value="1"/>
</dbReference>
<dbReference type="eggNOG" id="ENOG502S4E7">
    <property type="taxonomic scope" value="Eukaryota"/>
</dbReference>
<dbReference type="GO" id="GO:0047057">
    <property type="term" value="F:vitamin-K-epoxide reductase (warfarin-sensitive) activity"/>
    <property type="evidence" value="ECO:0000318"/>
    <property type="project" value="GO_Central"/>
</dbReference>
<keyword evidence="9 12" id="KW-0472">Membrane</keyword>
<keyword evidence="6" id="KW-0256">Endoplasmic reticulum</keyword>
<dbReference type="EC" id="1.17.4.4" evidence="3"/>
<keyword evidence="7 12" id="KW-1133">Transmembrane helix</keyword>
<comment type="similarity">
    <text evidence="2">Belongs to the VKOR family.</text>
</comment>
<keyword evidence="11" id="KW-0676">Redox-active center</keyword>
<dbReference type="Gene3D" id="1.20.1440.130">
    <property type="entry name" value="VKOR domain"/>
    <property type="match status" value="1"/>
</dbReference>
<dbReference type="InParanoid" id="A7RY76"/>
<evidence type="ECO:0000256" key="3">
    <source>
        <dbReference type="ARBA" id="ARBA00012278"/>
    </source>
</evidence>
<evidence type="ECO:0000256" key="1">
    <source>
        <dbReference type="ARBA" id="ARBA00004477"/>
    </source>
</evidence>
<dbReference type="STRING" id="45351.A7RY76"/>
<keyword evidence="15" id="KW-1185">Reference proteome</keyword>